<dbReference type="AlphaFoldDB" id="A0A344L3W1"/>
<sequence>MTTGAETALRDARELPYWLDQPEWRRPPADPLLGNDRCDLVVVGGGYAGLWTALLAKERDPGIDVVLLEAHQIGWAASGRNGGFCAASLTHGIANGVQRFPGEIGALERLGRENLDAIEETVWRHEIDCDWRRTGELTVATQPWQLDDLAETQALAARHGTELRLLDRDEVRADVRSPTYLGGLADPDGVALVEPARLARGLQRACQRLGVRIHEATEVTRLDREGAGMRVTTATGTVLAGKVALCAGAFNPLLNRLRWYVAPVYDHAMITEPLSAEQLASIGWSRRQGISDAGNQFHYYRLTGDNRILWGGYDAIYHYGNRIAPALEHRQRTRGVLARNFFRTFPQLRGVRFTHTWGGVIDTCTRFSPFFGTAHGGRVAYSAGYTGLGVGATRFGARVQLALLYGRDLDLTSLELVRRKPLPFPPEPIRYAGIQLTRWSLARADRANGHRNLWLRTLDRLGLGFDS</sequence>
<dbReference type="EMBL" id="CP015163">
    <property type="protein sequence ID" value="AXB42735.1"/>
    <property type="molecule type" value="Genomic_DNA"/>
</dbReference>
<gene>
    <name evidence="2" type="ORF">A4R43_09505</name>
</gene>
<reference evidence="2 3" key="1">
    <citation type="submission" date="2016-04" db="EMBL/GenBank/DDBJ databases">
        <title>Complete genome sequence and analysis of deep-sea sediment isolate, Amycolatopsis sp. WP1.</title>
        <authorList>
            <person name="Wang H."/>
            <person name="Chen S."/>
            <person name="Wu Q."/>
        </authorList>
    </citation>
    <scope>NUCLEOTIDE SEQUENCE [LARGE SCALE GENOMIC DNA]</scope>
    <source>
        <strain evidence="2 3">WP1</strain>
    </source>
</reference>
<dbReference type="Gene3D" id="3.30.9.10">
    <property type="entry name" value="D-Amino Acid Oxidase, subunit A, domain 2"/>
    <property type="match status" value="1"/>
</dbReference>
<dbReference type="OrthoDB" id="9805852at2"/>
<dbReference type="Pfam" id="PF01266">
    <property type="entry name" value="DAO"/>
    <property type="match status" value="1"/>
</dbReference>
<evidence type="ECO:0000313" key="3">
    <source>
        <dbReference type="Proteomes" id="UP000250434"/>
    </source>
</evidence>
<dbReference type="RefSeq" id="WP_113691999.1">
    <property type="nucleotide sequence ID" value="NZ_CP015163.1"/>
</dbReference>
<accession>A0A344L3W1</accession>
<dbReference type="PANTHER" id="PTHR13847:SF281">
    <property type="entry name" value="FAD DEPENDENT OXIDOREDUCTASE DOMAIN-CONTAINING PROTEIN"/>
    <property type="match status" value="1"/>
</dbReference>
<feature type="domain" description="FAD dependent oxidoreductase" evidence="1">
    <location>
        <begin position="39"/>
        <end position="394"/>
    </location>
</feature>
<dbReference type="Gene3D" id="3.50.50.60">
    <property type="entry name" value="FAD/NAD(P)-binding domain"/>
    <property type="match status" value="1"/>
</dbReference>
<keyword evidence="3" id="KW-1185">Reference proteome</keyword>
<name>A0A344L3W1_9PSEU</name>
<dbReference type="InterPro" id="IPR036188">
    <property type="entry name" value="FAD/NAD-bd_sf"/>
</dbReference>
<dbReference type="InterPro" id="IPR006076">
    <property type="entry name" value="FAD-dep_OxRdtase"/>
</dbReference>
<dbReference type="Proteomes" id="UP000250434">
    <property type="component" value="Chromosome"/>
</dbReference>
<dbReference type="GO" id="GO:0005737">
    <property type="term" value="C:cytoplasm"/>
    <property type="evidence" value="ECO:0007669"/>
    <property type="project" value="TreeGrafter"/>
</dbReference>
<evidence type="ECO:0000313" key="2">
    <source>
        <dbReference type="EMBL" id="AXB42735.1"/>
    </source>
</evidence>
<dbReference type="PANTHER" id="PTHR13847">
    <property type="entry name" value="SARCOSINE DEHYDROGENASE-RELATED"/>
    <property type="match status" value="1"/>
</dbReference>
<proteinExistence type="predicted"/>
<protein>
    <submittedName>
        <fullName evidence="2">FAD-dependent oxidoreductase</fullName>
    </submittedName>
</protein>
<evidence type="ECO:0000259" key="1">
    <source>
        <dbReference type="Pfam" id="PF01266"/>
    </source>
</evidence>
<dbReference type="SUPFAM" id="SSF51905">
    <property type="entry name" value="FAD/NAD(P)-binding domain"/>
    <property type="match status" value="1"/>
</dbReference>
<dbReference type="KEGG" id="aab:A4R43_09505"/>
<organism evidence="2 3">
    <name type="scientific">Amycolatopsis albispora</name>
    <dbReference type="NCBI Taxonomy" id="1804986"/>
    <lineage>
        <taxon>Bacteria</taxon>
        <taxon>Bacillati</taxon>
        <taxon>Actinomycetota</taxon>
        <taxon>Actinomycetes</taxon>
        <taxon>Pseudonocardiales</taxon>
        <taxon>Pseudonocardiaceae</taxon>
        <taxon>Amycolatopsis</taxon>
    </lineage>
</organism>